<evidence type="ECO:0000256" key="3">
    <source>
        <dbReference type="ARBA" id="ARBA00008397"/>
    </source>
</evidence>
<dbReference type="UniPathway" id="UPA00246"/>
<comment type="similarity">
    <text evidence="3">Belongs to the metallo-dependent hydrolases superfamily. Uronate isomerase family.</text>
</comment>
<dbReference type="InterPro" id="IPR003766">
    <property type="entry name" value="Uronate_isomerase"/>
</dbReference>
<keyword evidence="6" id="KW-0413">Isomerase</keyword>
<protein>
    <recommendedName>
        <fullName evidence="5">Uronate isomerase</fullName>
        <ecNumber evidence="4">5.3.1.12</ecNumber>
    </recommendedName>
</protein>
<dbReference type="GO" id="GO:0008880">
    <property type="term" value="F:glucuronate isomerase activity"/>
    <property type="evidence" value="ECO:0007669"/>
    <property type="project" value="UniProtKB-EC"/>
</dbReference>
<evidence type="ECO:0000256" key="2">
    <source>
        <dbReference type="ARBA" id="ARBA00004892"/>
    </source>
</evidence>
<proteinExistence type="inferred from homology"/>
<organism evidence="7 8">
    <name type="scientific">Cellulomonas biazotea</name>
    <dbReference type="NCBI Taxonomy" id="1709"/>
    <lineage>
        <taxon>Bacteria</taxon>
        <taxon>Bacillati</taxon>
        <taxon>Actinomycetota</taxon>
        <taxon>Actinomycetes</taxon>
        <taxon>Micrococcales</taxon>
        <taxon>Cellulomonadaceae</taxon>
        <taxon>Cellulomonas</taxon>
    </lineage>
</organism>
<comment type="catalytic activity">
    <reaction evidence="1">
        <text>D-glucuronate = D-fructuronate</text>
        <dbReference type="Rhea" id="RHEA:13049"/>
        <dbReference type="ChEBI" id="CHEBI:58720"/>
        <dbReference type="ChEBI" id="CHEBI:59863"/>
        <dbReference type="EC" id="5.3.1.12"/>
    </reaction>
</comment>
<evidence type="ECO:0000256" key="6">
    <source>
        <dbReference type="ARBA" id="ARBA00023235"/>
    </source>
</evidence>
<dbReference type="RefSeq" id="WP_130782090.1">
    <property type="nucleotide sequence ID" value="NZ_BIMR01000214.1"/>
</dbReference>
<dbReference type="AlphaFoldDB" id="A0A402DTQ2"/>
<comment type="pathway">
    <text evidence="2">Carbohydrate metabolism; pentose and glucuronate interconversion.</text>
</comment>
<dbReference type="EC" id="5.3.1.12" evidence="4"/>
<dbReference type="InterPro" id="IPR032466">
    <property type="entry name" value="Metal_Hydrolase"/>
</dbReference>
<evidence type="ECO:0000313" key="8">
    <source>
        <dbReference type="Proteomes" id="UP000289954"/>
    </source>
</evidence>
<dbReference type="OrthoDB" id="9766564at2"/>
<dbReference type="PANTHER" id="PTHR30068:SF4">
    <property type="entry name" value="URONATE ISOMERASE"/>
    <property type="match status" value="1"/>
</dbReference>
<name>A0A402DTQ2_9CELL</name>
<gene>
    <name evidence="7" type="ORF">CBZ_25380</name>
</gene>
<dbReference type="PANTHER" id="PTHR30068">
    <property type="entry name" value="URONATE ISOMERASE"/>
    <property type="match status" value="1"/>
</dbReference>
<dbReference type="GO" id="GO:0042840">
    <property type="term" value="P:D-glucuronate catabolic process"/>
    <property type="evidence" value="ECO:0007669"/>
    <property type="project" value="TreeGrafter"/>
</dbReference>
<dbReference type="GO" id="GO:0019698">
    <property type="term" value="P:D-galacturonate catabolic process"/>
    <property type="evidence" value="ECO:0007669"/>
    <property type="project" value="TreeGrafter"/>
</dbReference>
<comment type="caution">
    <text evidence="7">The sequence shown here is derived from an EMBL/GenBank/DDBJ whole genome shotgun (WGS) entry which is preliminary data.</text>
</comment>
<sequence length="158" mass="17330">MEDRRAYFCAHGAVSADLSHEDDGSAPLDPADAERIYARAVAGTVTAVEAVALRRTCCSRWHACPPRTPWWFLDAPTSILRWREAVTEIVGLSRTSGFIDDTRALCSIPARHDMARRVDAGFLAGLVAAHRLDEREAADAAVDLVVGRPAEVFRLDRS</sequence>
<evidence type="ECO:0000256" key="1">
    <source>
        <dbReference type="ARBA" id="ARBA00001165"/>
    </source>
</evidence>
<dbReference type="SUPFAM" id="SSF51556">
    <property type="entry name" value="Metallo-dependent hydrolases"/>
    <property type="match status" value="1"/>
</dbReference>
<evidence type="ECO:0000313" key="7">
    <source>
        <dbReference type="EMBL" id="GCE77482.1"/>
    </source>
</evidence>
<dbReference type="Gene3D" id="3.20.20.140">
    <property type="entry name" value="Metal-dependent hydrolases"/>
    <property type="match status" value="1"/>
</dbReference>
<dbReference type="Pfam" id="PF02614">
    <property type="entry name" value="UxaC"/>
    <property type="match status" value="1"/>
</dbReference>
<keyword evidence="8" id="KW-1185">Reference proteome</keyword>
<evidence type="ECO:0000256" key="4">
    <source>
        <dbReference type="ARBA" id="ARBA00012546"/>
    </source>
</evidence>
<accession>A0A402DTQ2</accession>
<evidence type="ECO:0000256" key="5">
    <source>
        <dbReference type="ARBA" id="ARBA00020555"/>
    </source>
</evidence>
<reference evidence="7 8" key="1">
    <citation type="submission" date="2019-01" db="EMBL/GenBank/DDBJ databases">
        <title>Draft genome sequence of Cellulomonas takizawaensis strain TKZ-21.</title>
        <authorList>
            <person name="Yamamura H."/>
            <person name="Hayashi T."/>
            <person name="Hamada M."/>
            <person name="Serisawa Y."/>
            <person name="Matsuyama K."/>
            <person name="Nakagawa Y."/>
            <person name="Otoguro M."/>
            <person name="Yanagida F."/>
            <person name="Hayakawa M."/>
        </authorList>
    </citation>
    <scope>NUCLEOTIDE SEQUENCE [LARGE SCALE GENOMIC DNA]</scope>
    <source>
        <strain evidence="7 8">NBRC12680</strain>
    </source>
</reference>
<dbReference type="Proteomes" id="UP000289954">
    <property type="component" value="Unassembled WGS sequence"/>
</dbReference>
<dbReference type="EMBL" id="BIMR01000214">
    <property type="protein sequence ID" value="GCE77482.1"/>
    <property type="molecule type" value="Genomic_DNA"/>
</dbReference>